<dbReference type="AlphaFoldDB" id="A0A3D0WAH2"/>
<dbReference type="EMBL" id="DOYJ01000171">
    <property type="protein sequence ID" value="HCB75735.1"/>
    <property type="molecule type" value="Genomic_DNA"/>
</dbReference>
<protein>
    <recommendedName>
        <fullName evidence="3">Porin domain-containing protein</fullName>
    </recommendedName>
</protein>
<dbReference type="SUPFAM" id="SSF56935">
    <property type="entry name" value="Porins"/>
    <property type="match status" value="1"/>
</dbReference>
<accession>A0A3D0WAH2</accession>
<evidence type="ECO:0000313" key="2">
    <source>
        <dbReference type="Proteomes" id="UP000262699"/>
    </source>
</evidence>
<comment type="caution">
    <text evidence="1">The sequence shown here is derived from an EMBL/GenBank/DDBJ whole genome shotgun (WGS) entry which is preliminary data.</text>
</comment>
<evidence type="ECO:0000313" key="1">
    <source>
        <dbReference type="EMBL" id="HCB75735.1"/>
    </source>
</evidence>
<dbReference type="Proteomes" id="UP000262699">
    <property type="component" value="Unassembled WGS sequence"/>
</dbReference>
<reference evidence="1 2" key="1">
    <citation type="journal article" date="2018" name="Nat. Biotechnol.">
        <title>A standardized bacterial taxonomy based on genome phylogeny substantially revises the tree of life.</title>
        <authorList>
            <person name="Parks D.H."/>
            <person name="Chuvochina M."/>
            <person name="Waite D.W."/>
            <person name="Rinke C."/>
            <person name="Skarshewski A."/>
            <person name="Chaumeil P.A."/>
            <person name="Hugenholtz P."/>
        </authorList>
    </citation>
    <scope>NUCLEOTIDE SEQUENCE [LARGE SCALE GENOMIC DNA]</scope>
    <source>
        <strain evidence="1">UBA9015</strain>
    </source>
</reference>
<organism evidence="1 2">
    <name type="scientific">Sphingomonas bacterium</name>
    <dbReference type="NCBI Taxonomy" id="1895847"/>
    <lineage>
        <taxon>Bacteria</taxon>
        <taxon>Pseudomonadati</taxon>
        <taxon>Pseudomonadota</taxon>
        <taxon>Alphaproteobacteria</taxon>
        <taxon>Sphingomonadales</taxon>
        <taxon>Sphingomonadaceae</taxon>
        <taxon>Sphingomonas</taxon>
    </lineage>
</organism>
<sequence>MIGLGAGVLVTTALALVPASGAPRPDELRFARRGQAAAGGRSGIGSFTPAAADPRLAAALSRSGLSATGFRFTPSEQQSKRQDVTVAVRARTARGGDALRTASVTIPTVAAASMQPIAYNLGMSVGWKRFAVSGDVSRVDLGTLPGSREAVDLGVSYTGKRLSGRVQARADKPTGSEPRLVADAPSYSVDLGTSYSLTRNFDVTAGVRYRADEERLRMPQLTDTRRDSQAVYVGTAFRF</sequence>
<evidence type="ECO:0008006" key="3">
    <source>
        <dbReference type="Google" id="ProtNLM"/>
    </source>
</evidence>
<name>A0A3D0WAH2_9SPHN</name>
<gene>
    <name evidence="1" type="ORF">DEP91_06115</name>
</gene>
<dbReference type="Gene3D" id="2.40.160.10">
    <property type="entry name" value="Porin"/>
    <property type="match status" value="1"/>
</dbReference>
<proteinExistence type="predicted"/>
<dbReference type="InterPro" id="IPR023614">
    <property type="entry name" value="Porin_dom_sf"/>
</dbReference>